<keyword evidence="7 9" id="KW-1133">Transmembrane helix</keyword>
<dbReference type="STRING" id="797515.HMPREF9103_02618"/>
<comment type="caution">
    <text evidence="11">The sequence shown here is derived from an EMBL/GenBank/DDBJ whole genome shotgun (WGS) entry which is preliminary data.</text>
</comment>
<dbReference type="PANTHER" id="PTHR33695">
    <property type="entry name" value="LIPOPROTEIN SIGNAL PEPTIDASE"/>
    <property type="match status" value="1"/>
</dbReference>
<dbReference type="NCBIfam" id="TIGR00077">
    <property type="entry name" value="lspA"/>
    <property type="match status" value="1"/>
</dbReference>
<evidence type="ECO:0000256" key="6">
    <source>
        <dbReference type="ARBA" id="ARBA00022801"/>
    </source>
</evidence>
<dbReference type="EC" id="3.4.23.36" evidence="9"/>
<evidence type="ECO:0000256" key="3">
    <source>
        <dbReference type="ARBA" id="ARBA00022670"/>
    </source>
</evidence>
<feature type="transmembrane region" description="Helical" evidence="9">
    <location>
        <begin position="56"/>
        <end position="79"/>
    </location>
</feature>
<comment type="function">
    <text evidence="9">This protein specifically catalyzes the removal of signal peptides from prolipoproteins.</text>
</comment>
<feature type="active site" evidence="9">
    <location>
        <position position="130"/>
    </location>
</feature>
<comment type="catalytic activity">
    <reaction evidence="9">
        <text>Release of signal peptides from bacterial membrane prolipoproteins. Hydrolyzes -Xaa-Yaa-Zaa-|-(S,diacylglyceryl)Cys-, in which Xaa is hydrophobic (preferably Leu), and Yaa (Ala or Ser) and Zaa (Gly or Ala) have small, neutral side chains.</text>
        <dbReference type="EC" id="3.4.23.36"/>
    </reaction>
</comment>
<evidence type="ECO:0000256" key="10">
    <source>
        <dbReference type="RuleBase" id="RU004181"/>
    </source>
</evidence>
<gene>
    <name evidence="9" type="primary">lspA</name>
    <name evidence="11" type="ORF">HMPREF9103_02618</name>
</gene>
<protein>
    <recommendedName>
        <fullName evidence="9">Lipoprotein signal peptidase</fullName>
        <ecNumber evidence="9">3.4.23.36</ecNumber>
    </recommendedName>
    <alternativeName>
        <fullName evidence="9">Prolipoprotein signal peptidase</fullName>
    </alternativeName>
    <alternativeName>
        <fullName evidence="9">Signal peptidase II</fullName>
        <shortName evidence="9">SPase II</shortName>
    </alternativeName>
</protein>
<dbReference type="PATRIC" id="fig|797515.3.peg.2363"/>
<comment type="similarity">
    <text evidence="1 9 10">Belongs to the peptidase A8 family.</text>
</comment>
<sequence length="148" mass="16337">MLLPIIYGLGILLLIGLDQFVKHWIVANLALGQSVGLIPGILSITRINNTGAAWSLLSGHQTVFVIIALIATILIIYLLARYWSNGWYRIGLSLLLAGTAGNVIDRIFSNHVVDMFQLDFINFPIFNCADMYLTIGIIIIAIAIVREK</sequence>
<dbReference type="GO" id="GO:0004190">
    <property type="term" value="F:aspartic-type endopeptidase activity"/>
    <property type="evidence" value="ECO:0007669"/>
    <property type="project" value="UniProtKB-UniRule"/>
</dbReference>
<comment type="subcellular location">
    <subcellularLocation>
        <location evidence="9">Cell membrane</location>
        <topology evidence="9">Multi-pass membrane protein</topology>
    </subcellularLocation>
</comment>
<dbReference type="UniPathway" id="UPA00665"/>
<dbReference type="Pfam" id="PF01252">
    <property type="entry name" value="Peptidase_A8"/>
    <property type="match status" value="1"/>
</dbReference>
<dbReference type="HAMAP" id="MF_00161">
    <property type="entry name" value="LspA"/>
    <property type="match status" value="1"/>
</dbReference>
<evidence type="ECO:0000256" key="2">
    <source>
        <dbReference type="ARBA" id="ARBA00022475"/>
    </source>
</evidence>
<evidence type="ECO:0000313" key="12">
    <source>
        <dbReference type="Proteomes" id="UP000004625"/>
    </source>
</evidence>
<keyword evidence="2 9" id="KW-1003">Cell membrane</keyword>
<evidence type="ECO:0000256" key="1">
    <source>
        <dbReference type="ARBA" id="ARBA00006139"/>
    </source>
</evidence>
<dbReference type="PRINTS" id="PR00781">
    <property type="entry name" value="LIPOSIGPTASE"/>
</dbReference>
<organism evidence="11 12">
    <name type="scientific">Lentilactobacillus parafarraginis F0439</name>
    <dbReference type="NCBI Taxonomy" id="797515"/>
    <lineage>
        <taxon>Bacteria</taxon>
        <taxon>Bacillati</taxon>
        <taxon>Bacillota</taxon>
        <taxon>Bacilli</taxon>
        <taxon>Lactobacillales</taxon>
        <taxon>Lactobacillaceae</taxon>
        <taxon>Lentilactobacillus</taxon>
    </lineage>
</organism>
<reference evidence="11 12" key="1">
    <citation type="submission" date="2011-09" db="EMBL/GenBank/DDBJ databases">
        <authorList>
            <person name="Weinstock G."/>
            <person name="Sodergren E."/>
            <person name="Clifton S."/>
            <person name="Fulton L."/>
            <person name="Fulton B."/>
            <person name="Courtney L."/>
            <person name="Fronick C."/>
            <person name="Harrison M."/>
            <person name="Strong C."/>
            <person name="Farmer C."/>
            <person name="Delahaunty K."/>
            <person name="Markovic C."/>
            <person name="Hall O."/>
            <person name="Minx P."/>
            <person name="Tomlinson C."/>
            <person name="Mitreva M."/>
            <person name="Hou S."/>
            <person name="Chen J."/>
            <person name="Wollam A."/>
            <person name="Pepin K.H."/>
            <person name="Johnson M."/>
            <person name="Bhonagiri V."/>
            <person name="Zhang X."/>
            <person name="Suruliraj S."/>
            <person name="Warren W."/>
            <person name="Chinwalla A."/>
            <person name="Mardis E.R."/>
            <person name="Wilson R.K."/>
        </authorList>
    </citation>
    <scope>NUCLEOTIDE SEQUENCE [LARGE SCALE GENOMIC DNA]</scope>
    <source>
        <strain evidence="11 12">F0439</strain>
    </source>
</reference>
<comment type="caution">
    <text evidence="9">Lacks conserved residue(s) required for the propagation of feature annotation.</text>
</comment>
<keyword evidence="5 9" id="KW-0064">Aspartyl protease</keyword>
<evidence type="ECO:0000256" key="9">
    <source>
        <dbReference type="HAMAP-Rule" id="MF_00161"/>
    </source>
</evidence>
<evidence type="ECO:0000256" key="7">
    <source>
        <dbReference type="ARBA" id="ARBA00022989"/>
    </source>
</evidence>
<dbReference type="InterPro" id="IPR001872">
    <property type="entry name" value="Peptidase_A8"/>
</dbReference>
<proteinExistence type="inferred from homology"/>
<dbReference type="Proteomes" id="UP000004625">
    <property type="component" value="Unassembled WGS sequence"/>
</dbReference>
<feature type="active site" evidence="9">
    <location>
        <position position="114"/>
    </location>
</feature>
<keyword evidence="8 9" id="KW-0472">Membrane</keyword>
<dbReference type="eggNOG" id="COG0597">
    <property type="taxonomic scope" value="Bacteria"/>
</dbReference>
<keyword evidence="4 9" id="KW-0812">Transmembrane</keyword>
<evidence type="ECO:0000313" key="11">
    <source>
        <dbReference type="EMBL" id="EHL95880.1"/>
    </source>
</evidence>
<accession>G9ZSA0</accession>
<keyword evidence="12" id="KW-1185">Reference proteome</keyword>
<evidence type="ECO:0000256" key="5">
    <source>
        <dbReference type="ARBA" id="ARBA00022750"/>
    </source>
</evidence>
<keyword evidence="3 9" id="KW-0645">Protease</keyword>
<feature type="transmembrane region" description="Helical" evidence="9">
    <location>
        <begin position="86"/>
        <end position="104"/>
    </location>
</feature>
<dbReference type="GO" id="GO:0005886">
    <property type="term" value="C:plasma membrane"/>
    <property type="evidence" value="ECO:0007669"/>
    <property type="project" value="UniProtKB-SubCell"/>
</dbReference>
<dbReference type="GO" id="GO:0006508">
    <property type="term" value="P:proteolysis"/>
    <property type="evidence" value="ECO:0007669"/>
    <property type="project" value="UniProtKB-KW"/>
</dbReference>
<name>G9ZSA0_9LACO</name>
<evidence type="ECO:0000256" key="4">
    <source>
        <dbReference type="ARBA" id="ARBA00022692"/>
    </source>
</evidence>
<dbReference type="AlphaFoldDB" id="G9ZSA0"/>
<comment type="pathway">
    <text evidence="9">Protein modification; lipoprotein biosynthesis (signal peptide cleavage).</text>
</comment>
<dbReference type="EMBL" id="AGEY01000195">
    <property type="protein sequence ID" value="EHL95880.1"/>
    <property type="molecule type" value="Genomic_DNA"/>
</dbReference>
<keyword evidence="6 9" id="KW-0378">Hydrolase</keyword>
<dbReference type="PANTHER" id="PTHR33695:SF1">
    <property type="entry name" value="LIPOPROTEIN SIGNAL PEPTIDASE"/>
    <property type="match status" value="1"/>
</dbReference>
<feature type="transmembrane region" description="Helical" evidence="9">
    <location>
        <begin position="124"/>
        <end position="145"/>
    </location>
</feature>
<evidence type="ECO:0000256" key="8">
    <source>
        <dbReference type="ARBA" id="ARBA00023136"/>
    </source>
</evidence>
<dbReference type="HOGENOM" id="CLU_083252_3_2_9"/>